<evidence type="ECO:0000256" key="4">
    <source>
        <dbReference type="ARBA" id="ARBA00022801"/>
    </source>
</evidence>
<dbReference type="PANTHER" id="PTHR11588">
    <property type="entry name" value="TUBULIN"/>
    <property type="match status" value="1"/>
</dbReference>
<keyword evidence="2" id="KW-0493">Microtubule</keyword>
<comment type="caution">
    <text evidence="7">The sequence shown here is derived from an EMBL/GenBank/DDBJ whole genome shotgun (WGS) entry which is preliminary data.</text>
</comment>
<protein>
    <submittedName>
        <fullName evidence="7">Multi-domain containing protein</fullName>
    </submittedName>
</protein>
<dbReference type="PRINTS" id="PR01162">
    <property type="entry name" value="ALPHATUBULIN"/>
</dbReference>
<dbReference type="InterPro" id="IPR008280">
    <property type="entry name" value="Tub_FtsZ_C"/>
</dbReference>
<organism evidence="7 8">
    <name type="scientific">Aduncisulcus paluster</name>
    <dbReference type="NCBI Taxonomy" id="2918883"/>
    <lineage>
        <taxon>Eukaryota</taxon>
        <taxon>Metamonada</taxon>
        <taxon>Carpediemonas-like organisms</taxon>
        <taxon>Aduncisulcus</taxon>
    </lineage>
</organism>
<evidence type="ECO:0000256" key="3">
    <source>
        <dbReference type="ARBA" id="ARBA00022741"/>
    </source>
</evidence>
<proteinExistence type="inferred from homology"/>
<dbReference type="InterPro" id="IPR027417">
    <property type="entry name" value="P-loop_NTPase"/>
</dbReference>
<dbReference type="SUPFAM" id="SSF52540">
    <property type="entry name" value="P-loop containing nucleoside triphosphate hydrolases"/>
    <property type="match status" value="1"/>
</dbReference>
<evidence type="ECO:0000256" key="2">
    <source>
        <dbReference type="ARBA" id="ARBA00022701"/>
    </source>
</evidence>
<name>A0ABQ5KS16_9EUKA</name>
<dbReference type="Proteomes" id="UP001057375">
    <property type="component" value="Unassembled WGS sequence"/>
</dbReference>
<evidence type="ECO:0000256" key="1">
    <source>
        <dbReference type="ARBA" id="ARBA00009636"/>
    </source>
</evidence>
<accession>A0ABQ5KS16</accession>
<evidence type="ECO:0000256" key="5">
    <source>
        <dbReference type="ARBA" id="ARBA00023134"/>
    </source>
</evidence>
<keyword evidence="3" id="KW-0547">Nucleotide-binding</keyword>
<comment type="similarity">
    <text evidence="1">Belongs to the tubulin family.</text>
</comment>
<reference evidence="7" key="1">
    <citation type="submission" date="2022-03" db="EMBL/GenBank/DDBJ databases">
        <title>Draft genome sequence of Aduncisulcus paluster, a free-living microaerophilic Fornicata.</title>
        <authorList>
            <person name="Yuyama I."/>
            <person name="Kume K."/>
            <person name="Tamura T."/>
            <person name="Inagaki Y."/>
            <person name="Hashimoto T."/>
        </authorList>
    </citation>
    <scope>NUCLEOTIDE SEQUENCE</scope>
    <source>
        <strain evidence="7">NY0171</strain>
    </source>
</reference>
<dbReference type="Gene3D" id="1.10.287.600">
    <property type="entry name" value="Helix hairpin bin"/>
    <property type="match status" value="1"/>
</dbReference>
<dbReference type="InterPro" id="IPR002452">
    <property type="entry name" value="Alpha_tubulin"/>
</dbReference>
<evidence type="ECO:0000256" key="6">
    <source>
        <dbReference type="ARBA" id="ARBA00049117"/>
    </source>
</evidence>
<gene>
    <name evidence="7" type="ORF">ADUPG1_008080</name>
</gene>
<dbReference type="EMBL" id="BQXS01010867">
    <property type="protein sequence ID" value="GKT34791.1"/>
    <property type="molecule type" value="Genomic_DNA"/>
</dbReference>
<evidence type="ECO:0000313" key="8">
    <source>
        <dbReference type="Proteomes" id="UP001057375"/>
    </source>
</evidence>
<dbReference type="Gene3D" id="3.40.50.300">
    <property type="entry name" value="P-loop containing nucleotide triphosphate hydrolases"/>
    <property type="match status" value="1"/>
</dbReference>
<dbReference type="SUPFAM" id="SSF55307">
    <property type="entry name" value="Tubulin C-terminal domain-like"/>
    <property type="match status" value="1"/>
</dbReference>
<dbReference type="InterPro" id="IPR000217">
    <property type="entry name" value="Tubulin"/>
</dbReference>
<sequence length="283" mass="32467">MISNTTAIAEVWSRMDHKFDLMYQKRAFVHHYVGEGMEEGEFSEAREDLAALEKDYEEIGADSPIEEGEDEEGCHGSGKSTILKEFQKKGFNVLDEAFLDMPSFELHPQTLTMEFVWVAHWFTRILKLHAECPPSKRDTTIFIADRSPYSACFYAQNGGELLSPIIRKQIDELTSSGIFIFAALLSVEKELLWKRICARLAREPHRVKFNEGSRKWMEKTYKFYESQKWNLVVPIMREDISPKIIVDCLICSLAKALGKSKEEEEEVSKSEIAPLIQGTISVE</sequence>
<keyword evidence="4" id="KW-0378">Hydrolase</keyword>
<keyword evidence="5" id="KW-0342">GTP-binding</keyword>
<keyword evidence="8" id="KW-1185">Reference proteome</keyword>
<dbReference type="InterPro" id="IPR023123">
    <property type="entry name" value="Tubulin_C"/>
</dbReference>
<evidence type="ECO:0000313" key="7">
    <source>
        <dbReference type="EMBL" id="GKT34791.1"/>
    </source>
</evidence>
<comment type="catalytic activity">
    <reaction evidence="6">
        <text>GTP + H2O = GDP + phosphate + H(+)</text>
        <dbReference type="Rhea" id="RHEA:19669"/>
        <dbReference type="ChEBI" id="CHEBI:15377"/>
        <dbReference type="ChEBI" id="CHEBI:15378"/>
        <dbReference type="ChEBI" id="CHEBI:37565"/>
        <dbReference type="ChEBI" id="CHEBI:43474"/>
        <dbReference type="ChEBI" id="CHEBI:58189"/>
    </reaction>
    <physiologicalReaction direction="left-to-right" evidence="6">
        <dbReference type="Rhea" id="RHEA:19670"/>
    </physiologicalReaction>
</comment>